<dbReference type="AlphaFoldDB" id="A0A4R3JX89"/>
<dbReference type="Gene3D" id="3.40.30.10">
    <property type="entry name" value="Glutaredoxin"/>
    <property type="match status" value="1"/>
</dbReference>
<organism evidence="2 3">
    <name type="scientific">Sulfuritortus calidifontis</name>
    <dbReference type="NCBI Taxonomy" id="1914471"/>
    <lineage>
        <taxon>Bacteria</taxon>
        <taxon>Pseudomonadati</taxon>
        <taxon>Pseudomonadota</taxon>
        <taxon>Betaproteobacteria</taxon>
        <taxon>Nitrosomonadales</taxon>
        <taxon>Thiobacillaceae</taxon>
        <taxon>Sulfuritortus</taxon>
    </lineage>
</organism>
<keyword evidence="3" id="KW-1185">Reference proteome</keyword>
<dbReference type="InterPro" id="IPR012336">
    <property type="entry name" value="Thioredoxin-like_fold"/>
</dbReference>
<evidence type="ECO:0000313" key="2">
    <source>
        <dbReference type="EMBL" id="TCS71740.1"/>
    </source>
</evidence>
<dbReference type="Proteomes" id="UP000295135">
    <property type="component" value="Unassembled WGS sequence"/>
</dbReference>
<dbReference type="NCBIfam" id="TIGR00412">
    <property type="entry name" value="redox_disulf_2"/>
    <property type="match status" value="1"/>
</dbReference>
<dbReference type="OrthoDB" id="9809963at2"/>
<protein>
    <submittedName>
        <fullName evidence="2">Small redox-active disulfide protein 2</fullName>
    </submittedName>
</protein>
<dbReference type="PANTHER" id="PTHR36450:SF1">
    <property type="entry name" value="THIOREDOXIN"/>
    <property type="match status" value="1"/>
</dbReference>
<dbReference type="Pfam" id="PF13192">
    <property type="entry name" value="Thioredoxin_3"/>
    <property type="match status" value="1"/>
</dbReference>
<dbReference type="InterPro" id="IPR005243">
    <property type="entry name" value="THIRX-like_proc"/>
</dbReference>
<dbReference type="RefSeq" id="WP_126460208.1">
    <property type="nucleotide sequence ID" value="NZ_AP018721.1"/>
</dbReference>
<dbReference type="Pfam" id="PF10865">
    <property type="entry name" value="DUF2703"/>
    <property type="match status" value="1"/>
</dbReference>
<dbReference type="SUPFAM" id="SSF52833">
    <property type="entry name" value="Thioredoxin-like"/>
    <property type="match status" value="1"/>
</dbReference>
<dbReference type="InterPro" id="IPR021219">
    <property type="entry name" value="DUF2703"/>
</dbReference>
<accession>A0A4R3JX89</accession>
<evidence type="ECO:0000259" key="1">
    <source>
        <dbReference type="Pfam" id="PF13192"/>
    </source>
</evidence>
<gene>
    <name evidence="2" type="ORF">EDC61_10883</name>
</gene>
<sequence length="206" mass="21777">MATLDIEWRHLVAHGNTCARCDDTGSALRQTLARLAAELAAAGIDVQFRETALGPEQLPESNLVLIDGRPLEDWLGARATETHCASCCELVGEAVCCRAIELNGTIYEAIPEALIRDAARAALAMKGHPMKDIKVLGSGCANCETTAKLIQDVAKTKGVEVSVEKVTDMGAILSYGVMSTPGVVIDGKVVHAGGVPDRKKIEGWLG</sequence>
<comment type="caution">
    <text evidence="2">The sequence shown here is derived from an EMBL/GenBank/DDBJ whole genome shotgun (WGS) entry which is preliminary data.</text>
</comment>
<dbReference type="EMBL" id="SLZY01000008">
    <property type="protein sequence ID" value="TCS71740.1"/>
    <property type="molecule type" value="Genomic_DNA"/>
</dbReference>
<dbReference type="PANTHER" id="PTHR36450">
    <property type="entry name" value="THIOREDOXIN"/>
    <property type="match status" value="1"/>
</dbReference>
<reference evidence="2 3" key="1">
    <citation type="submission" date="2019-03" db="EMBL/GenBank/DDBJ databases">
        <title>Genomic Encyclopedia of Type Strains, Phase IV (KMG-IV): sequencing the most valuable type-strain genomes for metagenomic binning, comparative biology and taxonomic classification.</title>
        <authorList>
            <person name="Goeker M."/>
        </authorList>
    </citation>
    <scope>NUCLEOTIDE SEQUENCE [LARGE SCALE GENOMIC DNA]</scope>
    <source>
        <strain evidence="2 3">DSM 103923</strain>
    </source>
</reference>
<name>A0A4R3JX89_9PROT</name>
<feature type="domain" description="Thioredoxin-like fold" evidence="1">
    <location>
        <begin position="132"/>
        <end position="205"/>
    </location>
</feature>
<proteinExistence type="predicted"/>
<evidence type="ECO:0000313" key="3">
    <source>
        <dbReference type="Proteomes" id="UP000295135"/>
    </source>
</evidence>
<dbReference type="InterPro" id="IPR036249">
    <property type="entry name" value="Thioredoxin-like_sf"/>
</dbReference>